<geneLocation type="plasmid" evidence="2 3">
    <name>pTH1</name>
</geneLocation>
<feature type="compositionally biased region" description="Acidic residues" evidence="1">
    <location>
        <begin position="537"/>
        <end position="546"/>
    </location>
</feature>
<feature type="region of interest" description="Disordered" evidence="1">
    <location>
        <begin position="537"/>
        <end position="561"/>
    </location>
</feature>
<evidence type="ECO:0000313" key="2">
    <source>
        <dbReference type="EMBL" id="UOE22289.1"/>
    </source>
</evidence>
<proteinExistence type="predicted"/>
<dbReference type="Proteomes" id="UP000265719">
    <property type="component" value="Plasmid pTH1"/>
</dbReference>
<sequence>MAALGLAAAATTSHVLDVAPLWGAAAGVAGAATSVAVGAHQQTTPSGQMLRIGRWAASGTWLTWCLATTPWDLNTLLALAVGAGISSGLTPLLAPRAPRASATGRGGGLVLRATSQLEREWETRLARITRRSGYQVTHTEHWDTGAGYTLTVELPSGMTRRALVPYLDALAADARLMEGCGVEAAPARYRGTVRLLVSTVNRMAHTIDYPADFAPRSILDPITLGEHRDSSPAQARWREHSALVAGQKGSGKTTLLNVATAEVGRCTDALCWHIDLTGGGLSRAWLDPWLRGETERPALDWAVCTPEDAAALVAAALNISTGRKASAFEKKMAADTSLLPIGADLPEIVTFVDEGKTLLAPTTKGVLGQIRKGLEQLQDIARDSAVNPVLSTLRATADTLSPGIKKQAVCRVAMAGSDDEEIAYLMGWKNLSVEDLAGPGTGFLSDGGPARPFRAYQLTPRRIAELARTIAQRRPELDRASQQHAGEAYARRYQRMRQTFGGMRETITLTPPQPAGDGGAGVARPRLRLVEASSDNWLDDPTDIEEVPATTSEPVPGPARPGADPTAWLLPGETPTTTDDVQGEDLLERAIAVLDTAGDDRMHSEDLATALGMTTEELAAALREHGVRPLPEAFKRGGQRCCGYARTDLHAATQRHSNVGA</sequence>
<keyword evidence="3" id="KW-1185">Reference proteome</keyword>
<keyword evidence="2" id="KW-0614">Plasmid</keyword>
<evidence type="ECO:0000313" key="3">
    <source>
        <dbReference type="Proteomes" id="UP000265719"/>
    </source>
</evidence>
<dbReference type="RefSeq" id="WP_119268237.1">
    <property type="nucleotide sequence ID" value="NZ_CP063197.1"/>
</dbReference>
<name>A0A399FTW5_9ACTN</name>
<gene>
    <name evidence="2" type="ORF">NI17_024060</name>
</gene>
<dbReference type="Gene3D" id="3.40.50.300">
    <property type="entry name" value="P-loop containing nucleotide triphosphate hydrolases"/>
    <property type="match status" value="1"/>
</dbReference>
<reference evidence="2" key="1">
    <citation type="submission" date="2020-10" db="EMBL/GenBank/DDBJ databases">
        <title>De novo genome project of the cellulose decomposer Thermobifida halotolerans type strain.</title>
        <authorList>
            <person name="Nagy I."/>
            <person name="Horvath B."/>
            <person name="Kukolya J."/>
            <person name="Nagy I."/>
            <person name="Orsini M."/>
        </authorList>
    </citation>
    <scope>NUCLEOTIDE SEQUENCE</scope>
    <source>
        <strain evidence="2">DSM 44931</strain>
        <plasmid evidence="2">pTH1</plasmid>
    </source>
</reference>
<dbReference type="KEGG" id="thao:NI17_024060"/>
<dbReference type="AlphaFoldDB" id="A0A399FTW5"/>
<protein>
    <submittedName>
        <fullName evidence="2">Uncharacterized protein</fullName>
    </submittedName>
</protein>
<evidence type="ECO:0000256" key="1">
    <source>
        <dbReference type="SAM" id="MobiDB-lite"/>
    </source>
</evidence>
<dbReference type="InterPro" id="IPR027417">
    <property type="entry name" value="P-loop_NTPase"/>
</dbReference>
<dbReference type="EMBL" id="CP063197">
    <property type="protein sequence ID" value="UOE22289.1"/>
    <property type="molecule type" value="Genomic_DNA"/>
</dbReference>
<accession>A0A399FTW5</accession>
<organism evidence="2 3">
    <name type="scientific">Thermobifida halotolerans</name>
    <dbReference type="NCBI Taxonomy" id="483545"/>
    <lineage>
        <taxon>Bacteria</taxon>
        <taxon>Bacillati</taxon>
        <taxon>Actinomycetota</taxon>
        <taxon>Actinomycetes</taxon>
        <taxon>Streptosporangiales</taxon>
        <taxon>Nocardiopsidaceae</taxon>
        <taxon>Thermobifida</taxon>
    </lineage>
</organism>